<reference evidence="2" key="1">
    <citation type="submission" date="2016-03" db="EMBL/GenBank/DDBJ databases">
        <title>Mechanisms controlling the formation of the plant cell surface in tip-growing cells are functionally conserved among land plants.</title>
        <authorList>
            <person name="Honkanen S."/>
            <person name="Jones V.A."/>
            <person name="Morieri G."/>
            <person name="Champion C."/>
            <person name="Hetherington A.J."/>
            <person name="Kelly S."/>
            <person name="Saint-Marcoux D."/>
            <person name="Proust H."/>
            <person name="Prescott H."/>
            <person name="Dolan L."/>
        </authorList>
    </citation>
    <scope>NUCLEOTIDE SEQUENCE [LARGE SCALE GENOMIC DNA]</scope>
    <source>
        <tissue evidence="2">Whole gametophyte</tissue>
    </source>
</reference>
<name>A0A176WQS1_MARPO</name>
<evidence type="ECO:0000256" key="1">
    <source>
        <dbReference type="SAM" id="MobiDB-lite"/>
    </source>
</evidence>
<organism evidence="2 3">
    <name type="scientific">Marchantia polymorpha subsp. ruderalis</name>
    <dbReference type="NCBI Taxonomy" id="1480154"/>
    <lineage>
        <taxon>Eukaryota</taxon>
        <taxon>Viridiplantae</taxon>
        <taxon>Streptophyta</taxon>
        <taxon>Embryophyta</taxon>
        <taxon>Marchantiophyta</taxon>
        <taxon>Marchantiopsida</taxon>
        <taxon>Marchantiidae</taxon>
        <taxon>Marchantiales</taxon>
        <taxon>Marchantiaceae</taxon>
        <taxon>Marchantia</taxon>
    </lineage>
</organism>
<feature type="region of interest" description="Disordered" evidence="1">
    <location>
        <begin position="236"/>
        <end position="257"/>
    </location>
</feature>
<comment type="caution">
    <text evidence="2">The sequence shown here is derived from an EMBL/GenBank/DDBJ whole genome shotgun (WGS) entry which is preliminary data.</text>
</comment>
<keyword evidence="3" id="KW-1185">Reference proteome</keyword>
<proteinExistence type="predicted"/>
<feature type="region of interest" description="Disordered" evidence="1">
    <location>
        <begin position="102"/>
        <end position="130"/>
    </location>
</feature>
<protein>
    <submittedName>
        <fullName evidence="2">Uncharacterized protein</fullName>
    </submittedName>
</protein>
<dbReference type="AlphaFoldDB" id="A0A176WQS1"/>
<dbReference type="EMBL" id="LVLJ01000305">
    <property type="protein sequence ID" value="OAE34875.1"/>
    <property type="molecule type" value="Genomic_DNA"/>
</dbReference>
<sequence>MVQDWNDDDTPKLEGHRGNLETWQICNWAKNLDYRAGEDDELTFNCESVKITRAEEKSYAALFKKPRTGKNGYRTIGLGSWNKRCELSTHAYDGDEILSANEVDTDQEDQQINSHPGKTDGLRDRREERPQKRMRLKEVVVFEVRDRRTVHTKLKTPNALTKTQVKARRLILEDGSSTKSSVVASQGRLTSAKWAKLEAKTTVREKDGSSDSKMRLLTVVERRATRKEKGKAIMTEEGIPERNPIPSAEARVNVPSEKPLEVLTVSSDIKEYSVAL</sequence>
<dbReference type="Proteomes" id="UP000077202">
    <property type="component" value="Unassembled WGS sequence"/>
</dbReference>
<feature type="compositionally biased region" description="Basic and acidic residues" evidence="1">
    <location>
        <begin position="117"/>
        <end position="130"/>
    </location>
</feature>
<evidence type="ECO:0000313" key="2">
    <source>
        <dbReference type="EMBL" id="OAE34875.1"/>
    </source>
</evidence>
<evidence type="ECO:0000313" key="3">
    <source>
        <dbReference type="Proteomes" id="UP000077202"/>
    </source>
</evidence>
<gene>
    <name evidence="2" type="ORF">AXG93_1587s1060</name>
</gene>
<accession>A0A176WQS1</accession>